<dbReference type="EMBL" id="ADFV01128828">
    <property type="status" value="NOT_ANNOTATED_CDS"/>
    <property type="molecule type" value="Genomic_DNA"/>
</dbReference>
<evidence type="ECO:0000313" key="2">
    <source>
        <dbReference type="Ensembl" id="ENSNLEP00000043913.1"/>
    </source>
</evidence>
<proteinExistence type="predicted"/>
<dbReference type="EMBL" id="ADFV01128826">
    <property type="status" value="NOT_ANNOTATED_CDS"/>
    <property type="molecule type" value="Genomic_DNA"/>
</dbReference>
<feature type="domain" description="KRAB" evidence="1">
    <location>
        <begin position="8"/>
        <end position="79"/>
    </location>
</feature>
<dbReference type="OMA" id="WDIMEEN"/>
<dbReference type="EMBL" id="ADFV01128824">
    <property type="status" value="NOT_ANNOTATED_CDS"/>
    <property type="molecule type" value="Genomic_DNA"/>
</dbReference>
<dbReference type="PROSITE" id="PS50805">
    <property type="entry name" value="KRAB"/>
    <property type="match status" value="1"/>
</dbReference>
<dbReference type="Pfam" id="PF01352">
    <property type="entry name" value="KRAB"/>
    <property type="match status" value="1"/>
</dbReference>
<name>A0A2I3HJT9_NOMLE</name>
<dbReference type="InterPro" id="IPR001909">
    <property type="entry name" value="KRAB"/>
</dbReference>
<reference evidence="2 3" key="1">
    <citation type="submission" date="2012-10" db="EMBL/GenBank/DDBJ databases">
        <authorList>
            <consortium name="Gibbon Genome Sequencing Consortium"/>
        </authorList>
    </citation>
    <scope>NUCLEOTIDE SEQUENCE [LARGE SCALE GENOMIC DNA]</scope>
</reference>
<dbReference type="GeneTree" id="ENSGT00940000162402"/>
<dbReference type="Ensembl" id="ENSNLET00000056989.1">
    <property type="protein sequence ID" value="ENSNLEP00000043913.1"/>
    <property type="gene ID" value="ENSNLEG00000006337.2"/>
</dbReference>
<dbReference type="EMBL" id="ADFV01128829">
    <property type="status" value="NOT_ANNOTATED_CDS"/>
    <property type="molecule type" value="Genomic_DNA"/>
</dbReference>
<dbReference type="InterPro" id="IPR036051">
    <property type="entry name" value="KRAB_dom_sf"/>
</dbReference>
<dbReference type="SUPFAM" id="SSF109640">
    <property type="entry name" value="KRAB domain (Kruppel-associated box)"/>
    <property type="match status" value="1"/>
</dbReference>
<dbReference type="PANTHER" id="PTHR23232">
    <property type="entry name" value="KRAB DOMAIN C2H2 ZINC FINGER"/>
    <property type="match status" value="1"/>
</dbReference>
<dbReference type="EMBL" id="ADFV01128827">
    <property type="status" value="NOT_ANNOTATED_CDS"/>
    <property type="molecule type" value="Genomic_DNA"/>
</dbReference>
<dbReference type="EMBL" id="ADFV01128823">
    <property type="status" value="NOT_ANNOTATED_CDS"/>
    <property type="molecule type" value="Genomic_DNA"/>
</dbReference>
<dbReference type="PANTHER" id="PTHR23232:SF156">
    <property type="entry name" value="KRAB DOMAIN-CONTAINING PROTEIN"/>
    <property type="match status" value="1"/>
</dbReference>
<reference evidence="2" key="3">
    <citation type="submission" date="2025-09" db="UniProtKB">
        <authorList>
            <consortium name="Ensembl"/>
        </authorList>
    </citation>
    <scope>IDENTIFICATION</scope>
</reference>
<evidence type="ECO:0000259" key="1">
    <source>
        <dbReference type="PROSITE" id="PS50805"/>
    </source>
</evidence>
<dbReference type="InParanoid" id="A0A2I3HJT9"/>
<dbReference type="Proteomes" id="UP000001073">
    <property type="component" value="Chromosome 17"/>
</dbReference>
<dbReference type="EMBL" id="ADFV01128825">
    <property type="status" value="NOT_ANNOTATED_CDS"/>
    <property type="molecule type" value="Genomic_DNA"/>
</dbReference>
<dbReference type="SMART" id="SM00349">
    <property type="entry name" value="KRAB"/>
    <property type="match status" value="1"/>
</dbReference>
<dbReference type="InterPro" id="IPR050169">
    <property type="entry name" value="Krueppel_C2H2_ZnF"/>
</dbReference>
<evidence type="ECO:0000313" key="3">
    <source>
        <dbReference type="Proteomes" id="UP000001073"/>
    </source>
</evidence>
<dbReference type="Gene3D" id="6.10.140.140">
    <property type="match status" value="1"/>
</dbReference>
<dbReference type="CDD" id="cd07765">
    <property type="entry name" value="KRAB_A-box"/>
    <property type="match status" value="1"/>
</dbReference>
<sequence length="111" mass="12948">MTKFQEAVTFKDVAVAFTEEELGMLDSAQKKLYRDVMLENFRNLVSVGHQSFKPDMISQLEREEKLWMKELQTQRGKHSGEYCAAGIVVNSCYFSFIQDNFFSTQLSERLF</sequence>
<dbReference type="AlphaFoldDB" id="A0A2I3HJT9"/>
<keyword evidence="3" id="KW-1185">Reference proteome</keyword>
<organism evidence="2 3">
    <name type="scientific">Nomascus leucogenys</name>
    <name type="common">Northern white-cheeked gibbon</name>
    <name type="synonym">Hylobates leucogenys</name>
    <dbReference type="NCBI Taxonomy" id="61853"/>
    <lineage>
        <taxon>Eukaryota</taxon>
        <taxon>Metazoa</taxon>
        <taxon>Chordata</taxon>
        <taxon>Craniata</taxon>
        <taxon>Vertebrata</taxon>
        <taxon>Euteleostomi</taxon>
        <taxon>Mammalia</taxon>
        <taxon>Eutheria</taxon>
        <taxon>Euarchontoglires</taxon>
        <taxon>Primates</taxon>
        <taxon>Haplorrhini</taxon>
        <taxon>Catarrhini</taxon>
        <taxon>Hylobatidae</taxon>
        <taxon>Nomascus</taxon>
    </lineage>
</organism>
<reference evidence="2" key="2">
    <citation type="submission" date="2025-08" db="UniProtKB">
        <authorList>
            <consortium name="Ensembl"/>
        </authorList>
    </citation>
    <scope>IDENTIFICATION</scope>
</reference>
<accession>A0A2I3HJT9</accession>
<protein>
    <recommendedName>
        <fullName evidence="1">KRAB domain-containing protein</fullName>
    </recommendedName>
</protein>
<dbReference type="GO" id="GO:0006355">
    <property type="term" value="P:regulation of DNA-templated transcription"/>
    <property type="evidence" value="ECO:0007669"/>
    <property type="project" value="InterPro"/>
</dbReference>